<name>A0A160TUB6_9ZZZZ</name>
<dbReference type="EC" id="1.1.1.45" evidence="8"/>
<reference evidence="12" key="1">
    <citation type="submission" date="2015-10" db="EMBL/GenBank/DDBJ databases">
        <authorList>
            <person name="Gilbert D.G."/>
        </authorList>
    </citation>
    <scope>NUCLEOTIDE SEQUENCE</scope>
</reference>
<dbReference type="InterPro" id="IPR006108">
    <property type="entry name" value="3HC_DH_C"/>
</dbReference>
<comment type="similarity">
    <text evidence="2">Belongs to the 3-hydroxyacyl-CoA dehydrogenase family.</text>
</comment>
<feature type="domain" description="3-hydroxyacyl-CoA dehydrogenase NAD binding" evidence="11">
    <location>
        <begin position="8"/>
        <end position="185"/>
    </location>
</feature>
<dbReference type="Gene3D" id="1.10.1040.10">
    <property type="entry name" value="N-(1-d-carboxylethyl)-l-norvaline Dehydrogenase, domain 2"/>
    <property type="match status" value="1"/>
</dbReference>
<dbReference type="EMBL" id="CZRL01000098">
    <property type="protein sequence ID" value="CUS53743.1"/>
    <property type="molecule type" value="Genomic_DNA"/>
</dbReference>
<keyword evidence="7" id="KW-0520">NAD</keyword>
<evidence type="ECO:0000259" key="10">
    <source>
        <dbReference type="Pfam" id="PF00725"/>
    </source>
</evidence>
<dbReference type="InterPro" id="IPR022694">
    <property type="entry name" value="3-OHacyl-CoA_DH"/>
</dbReference>
<dbReference type="Pfam" id="PF00725">
    <property type="entry name" value="3HCDH"/>
    <property type="match status" value="1"/>
</dbReference>
<keyword evidence="6 12" id="KW-0560">Oxidoreductase</keyword>
<dbReference type="InterPro" id="IPR006176">
    <property type="entry name" value="3-OHacyl-CoA_DH_NAD-bd"/>
</dbReference>
<dbReference type="PANTHER" id="PTHR48075">
    <property type="entry name" value="3-HYDROXYACYL-COA DEHYDROGENASE FAMILY PROTEIN"/>
    <property type="match status" value="1"/>
</dbReference>
<evidence type="ECO:0000256" key="9">
    <source>
        <dbReference type="ARBA" id="ARBA00042709"/>
    </source>
</evidence>
<dbReference type="GO" id="GO:0005737">
    <property type="term" value="C:cytoplasm"/>
    <property type="evidence" value="ECO:0007669"/>
    <property type="project" value="UniProtKB-SubCell"/>
</dbReference>
<dbReference type="InterPro" id="IPR006180">
    <property type="entry name" value="3-OHacyl-CoA_DH_CS"/>
</dbReference>
<dbReference type="SUPFAM" id="SSF48179">
    <property type="entry name" value="6-phosphogluconate dehydrogenase C-terminal domain-like"/>
    <property type="match status" value="1"/>
</dbReference>
<dbReference type="Gene3D" id="3.40.50.720">
    <property type="entry name" value="NAD(P)-binding Rossmann-like Domain"/>
    <property type="match status" value="1"/>
</dbReference>
<dbReference type="PANTHER" id="PTHR48075:SF1">
    <property type="entry name" value="LAMBDA-CRYSTALLIN HOMOLOG"/>
    <property type="match status" value="1"/>
</dbReference>
<keyword evidence="4" id="KW-0963">Cytoplasm</keyword>
<dbReference type="Pfam" id="PF02737">
    <property type="entry name" value="3HCDH_N"/>
    <property type="match status" value="1"/>
</dbReference>
<keyword evidence="5" id="KW-0597">Phosphoprotein</keyword>
<dbReference type="GO" id="GO:0050104">
    <property type="term" value="F:L-gulonate 3-dehydrogenase activity"/>
    <property type="evidence" value="ECO:0007669"/>
    <property type="project" value="UniProtKB-EC"/>
</dbReference>
<evidence type="ECO:0000313" key="12">
    <source>
        <dbReference type="EMBL" id="CUS53743.1"/>
    </source>
</evidence>
<feature type="domain" description="3-hydroxyacyl-CoA dehydrogenase C-terminal" evidence="10">
    <location>
        <begin position="191"/>
        <end position="289"/>
    </location>
</feature>
<dbReference type="GO" id="GO:0070403">
    <property type="term" value="F:NAD+ binding"/>
    <property type="evidence" value="ECO:0007669"/>
    <property type="project" value="InterPro"/>
</dbReference>
<evidence type="ECO:0000256" key="1">
    <source>
        <dbReference type="ARBA" id="ARBA00004496"/>
    </source>
</evidence>
<dbReference type="AlphaFoldDB" id="A0A160TUB6"/>
<evidence type="ECO:0000256" key="8">
    <source>
        <dbReference type="ARBA" id="ARBA00038962"/>
    </source>
</evidence>
<dbReference type="InterPro" id="IPR008927">
    <property type="entry name" value="6-PGluconate_DH-like_C_sf"/>
</dbReference>
<dbReference type="InterPro" id="IPR013328">
    <property type="entry name" value="6PGD_dom2"/>
</dbReference>
<dbReference type="InterPro" id="IPR036291">
    <property type="entry name" value="NAD(P)-bd_dom_sf"/>
</dbReference>
<evidence type="ECO:0000256" key="4">
    <source>
        <dbReference type="ARBA" id="ARBA00022490"/>
    </source>
</evidence>
<evidence type="ECO:0000256" key="3">
    <source>
        <dbReference type="ARBA" id="ARBA00011738"/>
    </source>
</evidence>
<evidence type="ECO:0000256" key="5">
    <source>
        <dbReference type="ARBA" id="ARBA00022553"/>
    </source>
</evidence>
<comment type="subcellular location">
    <subcellularLocation>
        <location evidence="1">Cytoplasm</location>
    </subcellularLocation>
</comment>
<evidence type="ECO:0000256" key="2">
    <source>
        <dbReference type="ARBA" id="ARBA00009463"/>
    </source>
</evidence>
<dbReference type="PIRSF" id="PIRSF000105">
    <property type="entry name" value="HCDH"/>
    <property type="match status" value="1"/>
</dbReference>
<evidence type="ECO:0000259" key="11">
    <source>
        <dbReference type="Pfam" id="PF02737"/>
    </source>
</evidence>
<sequence length="316" mass="34498">MTTPPIQNIAVIGLGTIGHSVAQVYAAAGCTVKCFDPDPTTGASLADRVRTNLNQMAAVGLSSQDDIEHVVSRFVICDSEAEAVSGVGFVSEAAAEDLTIKQALFARLENYIDRHTILASNTSTYPMTQISRDMVHPDRALVTHPFNPPHLLPIIEVVPGKNTSEQTVSAAMALIEYTGKRPVRLNLEMPGFLINRIQMAMVREVWDLLDRGVASAEDIDAAVRGSLGFRLAAIGPLEVCDFAGLDIWAKVFDNLAAEISVDQQIPNTIRTLVDNKHYGTKSGRGFFNYSDENTLKTRTDARDRGFLEILKLFHSN</sequence>
<dbReference type="SUPFAM" id="SSF51735">
    <property type="entry name" value="NAD(P)-binding Rossmann-fold domains"/>
    <property type="match status" value="1"/>
</dbReference>
<protein>
    <recommendedName>
        <fullName evidence="9">L-gulonate 3-dehydrogenase</fullName>
        <ecNumber evidence="8">1.1.1.45</ecNumber>
    </recommendedName>
    <alternativeName>
        <fullName evidence="9">L-gulonate 3-dehydrogenase</fullName>
    </alternativeName>
</protein>
<comment type="subunit">
    <text evidence="3">Homodimer.</text>
</comment>
<accession>A0A160TUB6</accession>
<proteinExistence type="inferred from homology"/>
<dbReference type="GO" id="GO:0006631">
    <property type="term" value="P:fatty acid metabolic process"/>
    <property type="evidence" value="ECO:0007669"/>
    <property type="project" value="InterPro"/>
</dbReference>
<evidence type="ECO:0000256" key="6">
    <source>
        <dbReference type="ARBA" id="ARBA00023002"/>
    </source>
</evidence>
<dbReference type="PROSITE" id="PS00067">
    <property type="entry name" value="3HCDH"/>
    <property type="match status" value="1"/>
</dbReference>
<organism evidence="12">
    <name type="scientific">hydrothermal vent metagenome</name>
    <dbReference type="NCBI Taxonomy" id="652676"/>
    <lineage>
        <taxon>unclassified sequences</taxon>
        <taxon>metagenomes</taxon>
        <taxon>ecological metagenomes</taxon>
    </lineage>
</organism>
<evidence type="ECO:0000256" key="7">
    <source>
        <dbReference type="ARBA" id="ARBA00023027"/>
    </source>
</evidence>
<gene>
    <name evidence="12" type="ORF">MGWOODY_XGa2854</name>
</gene>